<name>A0ABQ9AJE8_9ROSI</name>
<feature type="compositionally biased region" description="Polar residues" evidence="1">
    <location>
        <begin position="92"/>
        <end position="101"/>
    </location>
</feature>
<comment type="caution">
    <text evidence="3">The sequence shown here is derived from an EMBL/GenBank/DDBJ whole genome shotgun (WGS) entry which is preliminary data.</text>
</comment>
<feature type="compositionally biased region" description="Basic and acidic residues" evidence="1">
    <location>
        <begin position="70"/>
        <end position="91"/>
    </location>
</feature>
<dbReference type="SMART" id="SM00384">
    <property type="entry name" value="AT_hook"/>
    <property type="match status" value="5"/>
</dbReference>
<keyword evidence="4" id="KW-1185">Reference proteome</keyword>
<organism evidence="3 4">
    <name type="scientific">Salix suchowensis</name>
    <dbReference type="NCBI Taxonomy" id="1278906"/>
    <lineage>
        <taxon>Eukaryota</taxon>
        <taxon>Viridiplantae</taxon>
        <taxon>Streptophyta</taxon>
        <taxon>Embryophyta</taxon>
        <taxon>Tracheophyta</taxon>
        <taxon>Spermatophyta</taxon>
        <taxon>Magnoliopsida</taxon>
        <taxon>eudicotyledons</taxon>
        <taxon>Gunneridae</taxon>
        <taxon>Pentapetalae</taxon>
        <taxon>rosids</taxon>
        <taxon>fabids</taxon>
        <taxon>Malpighiales</taxon>
        <taxon>Salicaceae</taxon>
        <taxon>Saliceae</taxon>
        <taxon>Salix</taxon>
    </lineage>
</organism>
<feature type="compositionally biased region" description="Basic residues" evidence="1">
    <location>
        <begin position="312"/>
        <end position="326"/>
    </location>
</feature>
<feature type="region of interest" description="Disordered" evidence="1">
    <location>
        <begin position="13"/>
        <end position="149"/>
    </location>
</feature>
<dbReference type="Proteomes" id="UP001141253">
    <property type="component" value="Chromosome 15W"/>
</dbReference>
<feature type="region of interest" description="Disordered" evidence="1">
    <location>
        <begin position="372"/>
        <end position="403"/>
    </location>
</feature>
<evidence type="ECO:0000313" key="4">
    <source>
        <dbReference type="Proteomes" id="UP001141253"/>
    </source>
</evidence>
<feature type="compositionally biased region" description="Basic residues" evidence="1">
    <location>
        <begin position="385"/>
        <end position="399"/>
    </location>
</feature>
<feature type="compositionally biased region" description="Basic residues" evidence="1">
    <location>
        <begin position="20"/>
        <end position="30"/>
    </location>
</feature>
<accession>A0ABQ9AJE8</accession>
<feature type="region of interest" description="Disordered" evidence="1">
    <location>
        <begin position="494"/>
        <end position="519"/>
    </location>
</feature>
<feature type="signal peptide" evidence="2">
    <location>
        <begin position="1"/>
        <end position="15"/>
    </location>
</feature>
<gene>
    <name evidence="3" type="ORF">OIU77_008416</name>
</gene>
<evidence type="ECO:0000313" key="3">
    <source>
        <dbReference type="EMBL" id="KAJ6340648.1"/>
    </source>
</evidence>
<proteinExistence type="predicted"/>
<dbReference type="InterPro" id="IPR017956">
    <property type="entry name" value="AT_hook_DNA-bd_motif"/>
</dbReference>
<feature type="compositionally biased region" description="Basic and acidic residues" evidence="1">
    <location>
        <begin position="302"/>
        <end position="311"/>
    </location>
</feature>
<evidence type="ECO:0000256" key="2">
    <source>
        <dbReference type="SAM" id="SignalP"/>
    </source>
</evidence>
<dbReference type="EMBL" id="JAPFFI010000020">
    <property type="protein sequence ID" value="KAJ6340648.1"/>
    <property type="molecule type" value="Genomic_DNA"/>
</dbReference>
<keyword evidence="2" id="KW-0732">Signal</keyword>
<reference evidence="3" key="1">
    <citation type="submission" date="2022-10" db="EMBL/GenBank/DDBJ databases">
        <authorList>
            <person name="Hyden B.L."/>
            <person name="Feng K."/>
            <person name="Yates T."/>
            <person name="Jawdy S."/>
            <person name="Smart L.B."/>
            <person name="Muchero W."/>
        </authorList>
    </citation>
    <scope>NUCLEOTIDE SEQUENCE</scope>
    <source>
        <tissue evidence="3">Shoot tip</tissue>
    </source>
</reference>
<feature type="compositionally biased region" description="Basic residues" evidence="1">
    <location>
        <begin position="131"/>
        <end position="142"/>
    </location>
</feature>
<feature type="region of interest" description="Disordered" evidence="1">
    <location>
        <begin position="302"/>
        <end position="331"/>
    </location>
</feature>
<feature type="compositionally biased region" description="Basic and acidic residues" evidence="1">
    <location>
        <begin position="102"/>
        <end position="117"/>
    </location>
</feature>
<feature type="compositionally biased region" description="Basic and acidic residues" evidence="1">
    <location>
        <begin position="509"/>
        <end position="519"/>
    </location>
</feature>
<feature type="chain" id="PRO_5045633846" evidence="2">
    <location>
        <begin position="16"/>
        <end position="544"/>
    </location>
</feature>
<protein>
    <submittedName>
        <fullName evidence="3">Uncharacterized protein</fullName>
    </submittedName>
</protein>
<sequence>MKLLVKLLLATRVESETFTPKRRGRPKGSKNKNNGNTAGAEDRKIPGEGTCANGKVEIIAPKKRGRPKGSKKEKNLAGDNREMPGETKNDSGNRTTRSMQLESERITFEGSKDKELPDEVNGGNGIITPNRRGRPKGSKNKKQNLASGEAKVSVDSCDKTIIPRVLWNERITLFDDEENGGSHELPWCIAGYNESCDNKPKRCIGMTTFSGENDGTMADDIIDSALVGEKARKLPSEATSVSEDGQEIVKPCLGQRMGSENRMKIPAGDRWELPTDIVDRNGDAGNIIREDTGLLSNEVIGHSREGNEIRKPRPRGRPKGSVKKKNLAGGHQELLGKVMNGNDGKDTVGLMSSENRVTALLGEEYQVLPGVATGHSGEVNDNIKSRRGRPKGSGNKKKNLAGGNQKFAGEVMYGNDVKRGKFQSVSQAVQRGSKNKKTLAGGNQGLPGETMHGNYGDEKTLRLTSIKNGWVAPLCNEVKVVPCEVSGVSGAGNDTMKTNVQHHQPKSLKIREGDGNEETQCKIKCRSDGEDSAICLAGSESGKE</sequence>
<evidence type="ECO:0000256" key="1">
    <source>
        <dbReference type="SAM" id="MobiDB-lite"/>
    </source>
</evidence>
<reference evidence="3" key="2">
    <citation type="journal article" date="2023" name="Int. J. Mol. Sci.">
        <title>De Novo Assembly and Annotation of 11 Diverse Shrub Willow (Salix) Genomes Reveals Novel Gene Organization in Sex-Linked Regions.</title>
        <authorList>
            <person name="Hyden B."/>
            <person name="Feng K."/>
            <person name="Yates T.B."/>
            <person name="Jawdy S."/>
            <person name="Cereghino C."/>
            <person name="Smart L.B."/>
            <person name="Muchero W."/>
        </authorList>
    </citation>
    <scope>NUCLEOTIDE SEQUENCE</scope>
    <source>
        <tissue evidence="3">Shoot tip</tissue>
    </source>
</reference>